<sequence>MKPLKAIAMLLLACGCMHTHVHAKAPVDHERFNDMIATLSLAYDVDPLLVKAIIHTESGFRPKARSNKNAIGLMQVIPDTARRFGVTPSASTPIAQMLEDPFSNLLAGIRFLDYLNRKFEGNLPLMLAAYNAGENAVIRHGYAIPPYNETRRYVKGVLQRYNSLNRQDYPEQRLALEGY</sequence>
<feature type="domain" description="Transglycosylase SLT" evidence="3">
    <location>
        <begin position="36"/>
        <end position="139"/>
    </location>
</feature>
<comment type="caution">
    <text evidence="4">The sequence shown here is derived from an EMBL/GenBank/DDBJ whole genome shotgun (WGS) entry which is preliminary data.</text>
</comment>
<dbReference type="CDD" id="cd16896">
    <property type="entry name" value="LT_Slt70-like"/>
    <property type="match status" value="1"/>
</dbReference>
<evidence type="ECO:0000259" key="3">
    <source>
        <dbReference type="Pfam" id="PF01464"/>
    </source>
</evidence>
<keyword evidence="2" id="KW-0732">Signal</keyword>
<reference evidence="4 5" key="1">
    <citation type="submission" date="2022-05" db="EMBL/GenBank/DDBJ databases">
        <title>Novel Pseudomonas spp. Isolated from a Rainbow Trout Aquaculture Facility.</title>
        <authorList>
            <person name="Testerman T."/>
            <person name="Graf J."/>
        </authorList>
    </citation>
    <scope>NUCLEOTIDE SEQUENCE [LARGE SCALE GENOMIC DNA]</scope>
    <source>
        <strain evidence="4 5">ID681</strain>
    </source>
</reference>
<comment type="similarity">
    <text evidence="1">Belongs to the transglycosylase Slt family.</text>
</comment>
<dbReference type="Gene3D" id="1.10.530.10">
    <property type="match status" value="1"/>
</dbReference>
<dbReference type="Pfam" id="PF01464">
    <property type="entry name" value="SLT"/>
    <property type="match status" value="1"/>
</dbReference>
<dbReference type="InterPro" id="IPR023346">
    <property type="entry name" value="Lysozyme-like_dom_sf"/>
</dbReference>
<evidence type="ECO:0000256" key="1">
    <source>
        <dbReference type="ARBA" id="ARBA00007734"/>
    </source>
</evidence>
<protein>
    <submittedName>
        <fullName evidence="4">Lytic transglycosylase domain-containing protein</fullName>
    </submittedName>
</protein>
<dbReference type="PANTHER" id="PTHR37423:SF2">
    <property type="entry name" value="MEMBRANE-BOUND LYTIC MUREIN TRANSGLYCOSYLASE C"/>
    <property type="match status" value="1"/>
</dbReference>
<keyword evidence="5" id="KW-1185">Reference proteome</keyword>
<proteinExistence type="inferred from homology"/>
<organism evidence="4 5">
    <name type="scientific">Pseudomonas fontis</name>
    <dbReference type="NCBI Taxonomy" id="2942633"/>
    <lineage>
        <taxon>Bacteria</taxon>
        <taxon>Pseudomonadati</taxon>
        <taxon>Pseudomonadota</taxon>
        <taxon>Gammaproteobacteria</taxon>
        <taxon>Pseudomonadales</taxon>
        <taxon>Pseudomonadaceae</taxon>
        <taxon>Pseudomonas</taxon>
    </lineage>
</organism>
<dbReference type="PANTHER" id="PTHR37423">
    <property type="entry name" value="SOLUBLE LYTIC MUREIN TRANSGLYCOSYLASE-RELATED"/>
    <property type="match status" value="1"/>
</dbReference>
<accession>A0ABT5NQ31</accession>
<gene>
    <name evidence="4" type="ORF">M5G11_07005</name>
</gene>
<dbReference type="RefSeq" id="WP_273909181.1">
    <property type="nucleotide sequence ID" value="NZ_JAMDGX010000006.1"/>
</dbReference>
<dbReference type="InterPro" id="IPR000189">
    <property type="entry name" value="Transglyc_AS"/>
</dbReference>
<dbReference type="SUPFAM" id="SSF53955">
    <property type="entry name" value="Lysozyme-like"/>
    <property type="match status" value="1"/>
</dbReference>
<feature type="signal peptide" evidence="2">
    <location>
        <begin position="1"/>
        <end position="23"/>
    </location>
</feature>
<name>A0ABT5NQ31_9PSED</name>
<evidence type="ECO:0000256" key="2">
    <source>
        <dbReference type="SAM" id="SignalP"/>
    </source>
</evidence>
<dbReference type="Proteomes" id="UP001148203">
    <property type="component" value="Unassembled WGS sequence"/>
</dbReference>
<dbReference type="InterPro" id="IPR008258">
    <property type="entry name" value="Transglycosylase_SLT_dom_1"/>
</dbReference>
<dbReference type="PROSITE" id="PS00922">
    <property type="entry name" value="TRANSGLYCOSYLASE"/>
    <property type="match status" value="1"/>
</dbReference>
<feature type="chain" id="PRO_5045407525" evidence="2">
    <location>
        <begin position="24"/>
        <end position="179"/>
    </location>
</feature>
<evidence type="ECO:0000313" key="4">
    <source>
        <dbReference type="EMBL" id="MDD0990287.1"/>
    </source>
</evidence>
<dbReference type="EMBL" id="JAMDGY010000018">
    <property type="protein sequence ID" value="MDD0990287.1"/>
    <property type="molecule type" value="Genomic_DNA"/>
</dbReference>
<evidence type="ECO:0000313" key="5">
    <source>
        <dbReference type="Proteomes" id="UP001148203"/>
    </source>
</evidence>
<dbReference type="PROSITE" id="PS51257">
    <property type="entry name" value="PROKAR_LIPOPROTEIN"/>
    <property type="match status" value="1"/>
</dbReference>